<evidence type="ECO:0000259" key="1">
    <source>
        <dbReference type="Pfam" id="PF03886"/>
    </source>
</evidence>
<evidence type="ECO:0000313" key="2">
    <source>
        <dbReference type="EMBL" id="TBR81956.1"/>
    </source>
</evidence>
<organism evidence="2 3">
    <name type="scientific">Campylobacter novaezeelandiae</name>
    <dbReference type="NCBI Taxonomy" id="2267891"/>
    <lineage>
        <taxon>Bacteria</taxon>
        <taxon>Pseudomonadati</taxon>
        <taxon>Campylobacterota</taxon>
        <taxon>Epsilonproteobacteria</taxon>
        <taxon>Campylobacterales</taxon>
        <taxon>Campylobacteraceae</taxon>
        <taxon>Campylobacter</taxon>
    </lineage>
</organism>
<name>A0A4Q9JW36_9BACT</name>
<dbReference type="Proteomes" id="UP000292583">
    <property type="component" value="Unassembled WGS sequence"/>
</dbReference>
<feature type="domain" description="ABC-type transport auxiliary lipoprotein component" evidence="1">
    <location>
        <begin position="42"/>
        <end position="186"/>
    </location>
</feature>
<dbReference type="OrthoDB" id="5360721at2"/>
<protein>
    <recommendedName>
        <fullName evidence="1">ABC-type transport auxiliary lipoprotein component domain-containing protein</fullName>
    </recommendedName>
</protein>
<comment type="caution">
    <text evidence="2">The sequence shown here is derived from an EMBL/GenBank/DDBJ whole genome shotgun (WGS) entry which is preliminary data.</text>
</comment>
<dbReference type="AlphaFoldDB" id="A0A4Q9JW36"/>
<evidence type="ECO:0000313" key="3">
    <source>
        <dbReference type="Proteomes" id="UP000292583"/>
    </source>
</evidence>
<dbReference type="SUPFAM" id="SSF159594">
    <property type="entry name" value="XCC0632-like"/>
    <property type="match status" value="1"/>
</dbReference>
<keyword evidence="3" id="KW-1185">Reference proteome</keyword>
<dbReference type="Gene3D" id="3.40.50.10610">
    <property type="entry name" value="ABC-type transport auxiliary lipoprotein component"/>
    <property type="match status" value="1"/>
</dbReference>
<dbReference type="EMBL" id="QPGR01000002">
    <property type="protein sequence ID" value="TBR81956.1"/>
    <property type="molecule type" value="Genomic_DNA"/>
</dbReference>
<proteinExistence type="predicted"/>
<dbReference type="PROSITE" id="PS51257">
    <property type="entry name" value="PROKAR_LIPOPROTEIN"/>
    <property type="match status" value="1"/>
</dbReference>
<dbReference type="InterPro" id="IPR005586">
    <property type="entry name" value="ABC_trans_aux"/>
</dbReference>
<dbReference type="RefSeq" id="WP_131164049.1">
    <property type="nucleotide sequence ID" value="NZ_CP076657.1"/>
</dbReference>
<sequence length="194" mass="22532">MKIILLFFIFIFLSACSIKSTDISQEFILKSNERDFNQSFKTTNQTLKILDFDVPLYLNSKNITYIKDDISGIYAYHFWADTPNNLLRFILLDKLEKSHLFKALIGKHSKISADIALEGRIDSFEQILNKNDNYVKINISLNLINIKNNTLISHKYFTIKEKVANNNPKEISKSFEEACNKLSNEIIIWINNSL</sequence>
<reference evidence="2 3" key="1">
    <citation type="submission" date="2018-07" db="EMBL/GenBank/DDBJ databases">
        <title>Campylobacter zealandensis sp. nov., isolated from birds and water in New Zealand.</title>
        <authorList>
            <person name="Wilkinson D.A."/>
            <person name="Biggs P.J."/>
            <person name="French N.P."/>
            <person name="Midwinter A.C."/>
        </authorList>
    </citation>
    <scope>NUCLEOTIDE SEQUENCE [LARGE SCALE GENOMIC DNA]</scope>
    <source>
        <strain evidence="2 3">B423b</strain>
    </source>
</reference>
<accession>A0A4Q9JW36</accession>
<gene>
    <name evidence="2" type="ORF">DU473_01345</name>
</gene>
<dbReference type="Pfam" id="PF03886">
    <property type="entry name" value="ABC_trans_aux"/>
    <property type="match status" value="1"/>
</dbReference>